<feature type="compositionally biased region" description="Basic and acidic residues" evidence="1">
    <location>
        <begin position="53"/>
        <end position="71"/>
    </location>
</feature>
<comment type="caution">
    <text evidence="2">The sequence shown here is derived from an EMBL/GenBank/DDBJ whole genome shotgun (WGS) entry which is preliminary data.</text>
</comment>
<feature type="region of interest" description="Disordered" evidence="1">
    <location>
        <begin position="1"/>
        <end position="157"/>
    </location>
</feature>
<proteinExistence type="predicted"/>
<dbReference type="AlphaFoldDB" id="A0A7Z0D7L9"/>
<organism evidence="2 3">
    <name type="scientific">Naumannella cuiyingiana</name>
    <dbReference type="NCBI Taxonomy" id="1347891"/>
    <lineage>
        <taxon>Bacteria</taxon>
        <taxon>Bacillati</taxon>
        <taxon>Actinomycetota</taxon>
        <taxon>Actinomycetes</taxon>
        <taxon>Propionibacteriales</taxon>
        <taxon>Propionibacteriaceae</taxon>
        <taxon>Naumannella</taxon>
    </lineage>
</organism>
<reference evidence="2 3" key="1">
    <citation type="submission" date="2020-07" db="EMBL/GenBank/DDBJ databases">
        <title>Sequencing the genomes of 1000 actinobacteria strains.</title>
        <authorList>
            <person name="Klenk H.-P."/>
        </authorList>
    </citation>
    <scope>NUCLEOTIDE SEQUENCE [LARGE SCALE GENOMIC DNA]</scope>
    <source>
        <strain evidence="2 3">DSM 103164</strain>
    </source>
</reference>
<feature type="region of interest" description="Disordered" evidence="1">
    <location>
        <begin position="169"/>
        <end position="266"/>
    </location>
</feature>
<sequence length="266" mass="28972">MRTCITHTGDRRSTLVPDPPQPKSSYAGPAQAGRARRAPGRSSLSRPPPSEPDAGRARREPPPIAEIDHSPRFRPPHHAQARPNPDQWSLSAPGFDGARSRRREISTAGGLGGARARPRPTPVELVETPAERQNRPLARVLATTPRPNPPEPRPVVTFGARFRRLEVSTARGFGGGRSRRREISTARGLGGARSSLSRPPPSAKTDHSPGFRPPPGAQTRPNPDQWSLSARGLSGGRSRRREVSRSRPREISTALVPRLLEQRSTT</sequence>
<gene>
    <name evidence="2" type="ORF">GGQ54_000948</name>
</gene>
<evidence type="ECO:0000256" key="1">
    <source>
        <dbReference type="SAM" id="MobiDB-lite"/>
    </source>
</evidence>
<dbReference type="Proteomes" id="UP000527616">
    <property type="component" value="Unassembled WGS sequence"/>
</dbReference>
<accession>A0A7Z0D7L9</accession>
<evidence type="ECO:0000313" key="3">
    <source>
        <dbReference type="Proteomes" id="UP000527616"/>
    </source>
</evidence>
<name>A0A7Z0D7L9_9ACTN</name>
<protein>
    <submittedName>
        <fullName evidence="2">Uncharacterized protein</fullName>
    </submittedName>
</protein>
<evidence type="ECO:0000313" key="2">
    <source>
        <dbReference type="EMBL" id="NYI70388.1"/>
    </source>
</evidence>
<dbReference type="EMBL" id="JACBZS010000001">
    <property type="protein sequence ID" value="NYI70388.1"/>
    <property type="molecule type" value="Genomic_DNA"/>
</dbReference>
<feature type="compositionally biased region" description="Basic and acidic residues" evidence="1">
    <location>
        <begin position="241"/>
        <end position="250"/>
    </location>
</feature>
<keyword evidence="3" id="KW-1185">Reference proteome</keyword>